<dbReference type="InterPro" id="IPR036412">
    <property type="entry name" value="HAD-like_sf"/>
</dbReference>
<name>A0A316G0Y0_9RHOB</name>
<dbReference type="PANTHER" id="PTHR43434">
    <property type="entry name" value="PHOSPHOGLYCOLATE PHOSPHATASE"/>
    <property type="match status" value="1"/>
</dbReference>
<sequence length="212" mass="22451">MSVAVFLDLDGTLVDSRPGIVSSLVYALTVTGHPELAASDLTWMIGPPFVESFAKAGISDPAAAIEAYRVKYQEAGMYDAQVYAGIPEAMDAIGLAGARLYLATAKPHAYAKLITAHFGLAPRFVAEYGPELDGTRNWKGDLLAHALAETGEDPARSVMIGDRHHDVAAAAEVGMPSLAVGWGYGTAAEWHGARAVLERPDQMPEAVARLFA</sequence>
<dbReference type="SUPFAM" id="SSF56784">
    <property type="entry name" value="HAD-like"/>
    <property type="match status" value="1"/>
</dbReference>
<evidence type="ECO:0000313" key="1">
    <source>
        <dbReference type="EMBL" id="PWK54015.1"/>
    </source>
</evidence>
<dbReference type="GO" id="GO:0005829">
    <property type="term" value="C:cytosol"/>
    <property type="evidence" value="ECO:0007669"/>
    <property type="project" value="TreeGrafter"/>
</dbReference>
<evidence type="ECO:0000313" key="2">
    <source>
        <dbReference type="Proteomes" id="UP000245390"/>
    </source>
</evidence>
<accession>A0A316G0Y0</accession>
<dbReference type="RefSeq" id="WP_109760810.1">
    <property type="nucleotide sequence ID" value="NZ_CP034588.1"/>
</dbReference>
<dbReference type="AlphaFoldDB" id="A0A316G0Y0"/>
<proteinExistence type="predicted"/>
<protein>
    <submittedName>
        <fullName evidence="1">Phosphoglycolate phosphatase</fullName>
    </submittedName>
</protein>
<dbReference type="InterPro" id="IPR050155">
    <property type="entry name" value="HAD-like_hydrolase_sf"/>
</dbReference>
<dbReference type="EMBL" id="QGGV01000012">
    <property type="protein sequence ID" value="PWK54015.1"/>
    <property type="molecule type" value="Genomic_DNA"/>
</dbReference>
<dbReference type="Proteomes" id="UP000245390">
    <property type="component" value="Unassembled WGS sequence"/>
</dbReference>
<gene>
    <name evidence="1" type="ORF">C8D95_1123</name>
</gene>
<dbReference type="Gene3D" id="3.40.50.1000">
    <property type="entry name" value="HAD superfamily/HAD-like"/>
    <property type="match status" value="1"/>
</dbReference>
<dbReference type="OrthoDB" id="9793014at2"/>
<dbReference type="PANTHER" id="PTHR43434:SF20">
    <property type="entry name" value="5'-NUCLEOTIDASE"/>
    <property type="match status" value="1"/>
</dbReference>
<dbReference type="Gene3D" id="1.10.150.240">
    <property type="entry name" value="Putative phosphatase, domain 2"/>
    <property type="match status" value="1"/>
</dbReference>
<dbReference type="GO" id="GO:0004713">
    <property type="term" value="F:protein tyrosine kinase activity"/>
    <property type="evidence" value="ECO:0007669"/>
    <property type="project" value="TreeGrafter"/>
</dbReference>
<dbReference type="InterPro" id="IPR023198">
    <property type="entry name" value="PGP-like_dom2"/>
</dbReference>
<dbReference type="KEGG" id="salo:EF888_19310"/>
<organism evidence="1 2">
    <name type="scientific">Silicimonas algicola</name>
    <dbReference type="NCBI Taxonomy" id="1826607"/>
    <lineage>
        <taxon>Bacteria</taxon>
        <taxon>Pseudomonadati</taxon>
        <taxon>Pseudomonadota</taxon>
        <taxon>Alphaproteobacteria</taxon>
        <taxon>Rhodobacterales</taxon>
        <taxon>Paracoccaceae</taxon>
    </lineage>
</organism>
<dbReference type="Pfam" id="PF13419">
    <property type="entry name" value="HAD_2"/>
    <property type="match status" value="1"/>
</dbReference>
<keyword evidence="2" id="KW-1185">Reference proteome</keyword>
<comment type="caution">
    <text evidence="1">The sequence shown here is derived from an EMBL/GenBank/DDBJ whole genome shotgun (WGS) entry which is preliminary data.</text>
</comment>
<dbReference type="InterPro" id="IPR023214">
    <property type="entry name" value="HAD_sf"/>
</dbReference>
<dbReference type="InterPro" id="IPR041492">
    <property type="entry name" value="HAD_2"/>
</dbReference>
<reference evidence="1 2" key="1">
    <citation type="submission" date="2018-05" db="EMBL/GenBank/DDBJ databases">
        <title>Genomic Encyclopedia of Type Strains, Phase IV (KMG-IV): sequencing the most valuable type-strain genomes for metagenomic binning, comparative biology and taxonomic classification.</title>
        <authorList>
            <person name="Goeker M."/>
        </authorList>
    </citation>
    <scope>NUCLEOTIDE SEQUENCE [LARGE SCALE GENOMIC DNA]</scope>
    <source>
        <strain evidence="1 2">DSM 103371</strain>
    </source>
</reference>